<dbReference type="RefSeq" id="WP_229962614.1">
    <property type="nucleotide sequence ID" value="NZ_JAJJWI010000028.1"/>
</dbReference>
<dbReference type="InterPro" id="IPR050300">
    <property type="entry name" value="GDXG_lipolytic_enzyme"/>
</dbReference>
<dbReference type="Gene3D" id="3.40.50.1820">
    <property type="entry name" value="alpha/beta hydrolase"/>
    <property type="match status" value="1"/>
</dbReference>
<protein>
    <submittedName>
        <fullName evidence="3">Alpha/beta hydrolase</fullName>
    </submittedName>
</protein>
<dbReference type="EMBL" id="JBHUHV010000034">
    <property type="protein sequence ID" value="MFD2067418.1"/>
    <property type="molecule type" value="Genomic_DNA"/>
</dbReference>
<sequence length="286" mass="31285">MAFLIMGIQQASIAQEIIHLNGGKPSGTETGQILLDQKTGLHTVYNVKKPTLTVYTSEASKANGSAVIICPGGAFHILDIDNEGTKVAEWFASRGFTAFILKYRLLPLDPKNPLGDIGEKAKDMDKFLVLASTGVPQAVKDGKSAMRYIKSNAAKWKIAPSKVGIIGFSAGGTLSLGLAYASEKEITPAFTASIYPFATEFESAKVTPHAPPLFIAAAEDDDFNFDMSCLNLYKKWKAAEKSVEMHIFQRETWLWNKKAKPSCRSVDCIFRELVIPLGLHEKITQL</sequence>
<evidence type="ECO:0000256" key="1">
    <source>
        <dbReference type="ARBA" id="ARBA00022801"/>
    </source>
</evidence>
<name>A0ABW4WXJ3_9BACT</name>
<comment type="caution">
    <text evidence="3">The sequence shown here is derived from an EMBL/GenBank/DDBJ whole genome shotgun (WGS) entry which is preliminary data.</text>
</comment>
<dbReference type="InterPro" id="IPR049492">
    <property type="entry name" value="BD-FAE-like_dom"/>
</dbReference>
<evidence type="ECO:0000259" key="2">
    <source>
        <dbReference type="Pfam" id="PF20434"/>
    </source>
</evidence>
<proteinExistence type="predicted"/>
<keyword evidence="4" id="KW-1185">Reference proteome</keyword>
<dbReference type="GO" id="GO:0016787">
    <property type="term" value="F:hydrolase activity"/>
    <property type="evidence" value="ECO:0007669"/>
    <property type="project" value="UniProtKB-KW"/>
</dbReference>
<reference evidence="4" key="1">
    <citation type="journal article" date="2019" name="Int. J. Syst. Evol. Microbiol.">
        <title>The Global Catalogue of Microorganisms (GCM) 10K type strain sequencing project: providing services to taxonomists for standard genome sequencing and annotation.</title>
        <authorList>
            <consortium name="The Broad Institute Genomics Platform"/>
            <consortium name="The Broad Institute Genome Sequencing Center for Infectious Disease"/>
            <person name="Wu L."/>
            <person name="Ma J."/>
        </authorList>
    </citation>
    <scope>NUCLEOTIDE SEQUENCE [LARGE SCALE GENOMIC DNA]</scope>
    <source>
        <strain evidence="4">JCM 16545</strain>
    </source>
</reference>
<dbReference type="PANTHER" id="PTHR48081:SF6">
    <property type="entry name" value="PEPTIDASE S9 PROLYL OLIGOPEPTIDASE CATALYTIC DOMAIN-CONTAINING PROTEIN"/>
    <property type="match status" value="1"/>
</dbReference>
<feature type="domain" description="BD-FAE-like" evidence="2">
    <location>
        <begin position="133"/>
        <end position="185"/>
    </location>
</feature>
<keyword evidence="1 3" id="KW-0378">Hydrolase</keyword>
<dbReference type="Pfam" id="PF20434">
    <property type="entry name" value="BD-FAE"/>
    <property type="match status" value="1"/>
</dbReference>
<dbReference type="InterPro" id="IPR029058">
    <property type="entry name" value="AB_hydrolase_fold"/>
</dbReference>
<gene>
    <name evidence="3" type="ORF">ACFSKU_11035</name>
</gene>
<evidence type="ECO:0000313" key="4">
    <source>
        <dbReference type="Proteomes" id="UP001597369"/>
    </source>
</evidence>
<organism evidence="3 4">
    <name type="scientific">Pontibacter silvestris</name>
    <dbReference type="NCBI Taxonomy" id="2305183"/>
    <lineage>
        <taxon>Bacteria</taxon>
        <taxon>Pseudomonadati</taxon>
        <taxon>Bacteroidota</taxon>
        <taxon>Cytophagia</taxon>
        <taxon>Cytophagales</taxon>
        <taxon>Hymenobacteraceae</taxon>
        <taxon>Pontibacter</taxon>
    </lineage>
</organism>
<dbReference type="Proteomes" id="UP001597369">
    <property type="component" value="Unassembled WGS sequence"/>
</dbReference>
<evidence type="ECO:0000313" key="3">
    <source>
        <dbReference type="EMBL" id="MFD2067418.1"/>
    </source>
</evidence>
<accession>A0ABW4WXJ3</accession>
<dbReference type="PANTHER" id="PTHR48081">
    <property type="entry name" value="AB HYDROLASE SUPERFAMILY PROTEIN C4A8.06C"/>
    <property type="match status" value="1"/>
</dbReference>
<dbReference type="SUPFAM" id="SSF53474">
    <property type="entry name" value="alpha/beta-Hydrolases"/>
    <property type="match status" value="1"/>
</dbReference>